<keyword evidence="5 6" id="KW-0234">DNA repair</keyword>
<dbReference type="GO" id="GO:0016787">
    <property type="term" value="F:hydrolase activity"/>
    <property type="evidence" value="ECO:0007669"/>
    <property type="project" value="UniProtKB-KW"/>
</dbReference>
<accession>A0A1W6MY11</accession>
<dbReference type="RefSeq" id="WP_085772592.1">
    <property type="nucleotide sequence ID" value="NZ_AP027149.1"/>
</dbReference>
<evidence type="ECO:0000313" key="7">
    <source>
        <dbReference type="EMBL" id="ARN82463.1"/>
    </source>
</evidence>
<evidence type="ECO:0000256" key="3">
    <source>
        <dbReference type="ARBA" id="ARBA00022763"/>
    </source>
</evidence>
<keyword evidence="4 6" id="KW-0378">Hydrolase</keyword>
<comment type="function">
    <text evidence="6">May nick specific sequences that contain T:G mispairs resulting from m5C-deamination.</text>
</comment>
<dbReference type="REBASE" id="202509">
    <property type="entry name" value="V.MbrS285ORF16790P"/>
</dbReference>
<dbReference type="CDD" id="cd00221">
    <property type="entry name" value="Vsr"/>
    <property type="match status" value="1"/>
</dbReference>
<evidence type="ECO:0000256" key="6">
    <source>
        <dbReference type="PIRNR" id="PIRNR018267"/>
    </source>
</evidence>
<dbReference type="EMBL" id="CP019948">
    <property type="protein sequence ID" value="ARN82463.1"/>
    <property type="molecule type" value="Genomic_DNA"/>
</dbReference>
<comment type="similarity">
    <text evidence="6">Belongs to the vsr family.</text>
</comment>
<proteinExistence type="inferred from homology"/>
<dbReference type="KEGG" id="mbry:B1812_16775"/>
<keyword evidence="8" id="KW-1185">Reference proteome</keyword>
<name>A0A1W6MY11_9HYPH</name>
<keyword evidence="3 6" id="KW-0227">DNA damage</keyword>
<gene>
    <name evidence="7" type="ORF">B1812_16775</name>
</gene>
<keyword evidence="1 6" id="KW-0540">Nuclease</keyword>
<dbReference type="STRING" id="655015.B1812_16775"/>
<reference evidence="7 8" key="1">
    <citation type="submission" date="2017-02" db="EMBL/GenBank/DDBJ databases">
        <authorList>
            <person name="Peterson S.W."/>
        </authorList>
    </citation>
    <scope>NUCLEOTIDE SEQUENCE [LARGE SCALE GENOMIC DNA]</scope>
    <source>
        <strain evidence="7 8">S285</strain>
    </source>
</reference>
<dbReference type="PIRSF" id="PIRSF018267">
    <property type="entry name" value="VSR_endonuc"/>
    <property type="match status" value="1"/>
</dbReference>
<dbReference type="SUPFAM" id="SSF52980">
    <property type="entry name" value="Restriction endonuclease-like"/>
    <property type="match status" value="1"/>
</dbReference>
<evidence type="ECO:0000256" key="4">
    <source>
        <dbReference type="ARBA" id="ARBA00022801"/>
    </source>
</evidence>
<protein>
    <recommendedName>
        <fullName evidence="6">Very short patch repair endonuclease</fullName>
        <ecNumber evidence="6">3.1.-.-</ecNumber>
    </recommendedName>
</protein>
<dbReference type="Proteomes" id="UP000193978">
    <property type="component" value="Chromosome"/>
</dbReference>
<organism evidence="7 8">
    <name type="scientific">Methylocystis bryophila</name>
    <dbReference type="NCBI Taxonomy" id="655015"/>
    <lineage>
        <taxon>Bacteria</taxon>
        <taxon>Pseudomonadati</taxon>
        <taxon>Pseudomonadota</taxon>
        <taxon>Alphaproteobacteria</taxon>
        <taxon>Hyphomicrobiales</taxon>
        <taxon>Methylocystaceae</taxon>
        <taxon>Methylocystis</taxon>
    </lineage>
</organism>
<dbReference type="GO" id="GO:0006298">
    <property type="term" value="P:mismatch repair"/>
    <property type="evidence" value="ECO:0007669"/>
    <property type="project" value="UniProtKB-UniRule"/>
</dbReference>
<dbReference type="Pfam" id="PF03852">
    <property type="entry name" value="Vsr"/>
    <property type="match status" value="1"/>
</dbReference>
<dbReference type="GO" id="GO:0004519">
    <property type="term" value="F:endonuclease activity"/>
    <property type="evidence" value="ECO:0007669"/>
    <property type="project" value="UniProtKB-KW"/>
</dbReference>
<dbReference type="Gene3D" id="3.40.960.10">
    <property type="entry name" value="VSR Endonuclease"/>
    <property type="match status" value="1"/>
</dbReference>
<sequence length="140" mass="16327">MDRLTPEARSANMKAVRRKDTAPEMLVRRLLHAAGYRYRLHVRKLPGSPDIVFPGRRKAIFVHGCFWHGHACRAGRPPQSRQDYWLPKIARNQDRDRQSVEALKTLGWDCLTVWGCEIRDTEYLLENFRQFLGPAKDSLI</sequence>
<dbReference type="InterPro" id="IPR004603">
    <property type="entry name" value="DNA_mismatch_endonuc_vsr"/>
</dbReference>
<dbReference type="AlphaFoldDB" id="A0A1W6MY11"/>
<dbReference type="InterPro" id="IPR011335">
    <property type="entry name" value="Restrct_endonuc-II-like"/>
</dbReference>
<evidence type="ECO:0000313" key="8">
    <source>
        <dbReference type="Proteomes" id="UP000193978"/>
    </source>
</evidence>
<dbReference type="NCBIfam" id="TIGR00632">
    <property type="entry name" value="vsr"/>
    <property type="match status" value="1"/>
</dbReference>
<dbReference type="OrthoDB" id="9801520at2"/>
<keyword evidence="2 6" id="KW-0255">Endonuclease</keyword>
<evidence type="ECO:0000256" key="5">
    <source>
        <dbReference type="ARBA" id="ARBA00023204"/>
    </source>
</evidence>
<dbReference type="EC" id="3.1.-.-" evidence="6"/>
<evidence type="ECO:0000256" key="2">
    <source>
        <dbReference type="ARBA" id="ARBA00022759"/>
    </source>
</evidence>
<evidence type="ECO:0000256" key="1">
    <source>
        <dbReference type="ARBA" id="ARBA00022722"/>
    </source>
</evidence>